<evidence type="ECO:0000256" key="6">
    <source>
        <dbReference type="SAM" id="Phobius"/>
    </source>
</evidence>
<dbReference type="InterPro" id="IPR049453">
    <property type="entry name" value="Memb_transporter_dom"/>
</dbReference>
<evidence type="ECO:0000313" key="9">
    <source>
        <dbReference type="Proteomes" id="UP001205105"/>
    </source>
</evidence>
<feature type="compositionally biased region" description="Low complexity" evidence="5">
    <location>
        <begin position="388"/>
        <end position="399"/>
    </location>
</feature>
<keyword evidence="3 6" id="KW-1133">Transmembrane helix</keyword>
<evidence type="ECO:0000256" key="2">
    <source>
        <dbReference type="ARBA" id="ARBA00022692"/>
    </source>
</evidence>
<feature type="transmembrane region" description="Helical" evidence="6">
    <location>
        <begin position="51"/>
        <end position="71"/>
    </location>
</feature>
<reference evidence="8" key="1">
    <citation type="submission" date="2020-11" db="EMBL/GenBank/DDBJ databases">
        <title>Chlorella ohadii genome sequencing and assembly.</title>
        <authorList>
            <person name="Murik O."/>
            <person name="Treves H."/>
            <person name="Kedem I."/>
            <person name="Shotland Y."/>
            <person name="Kaplan A."/>
        </authorList>
    </citation>
    <scope>NUCLEOTIDE SEQUENCE</scope>
    <source>
        <strain evidence="8">1</strain>
    </source>
</reference>
<name>A0AAD5E0U0_9CHLO</name>
<evidence type="ECO:0000256" key="1">
    <source>
        <dbReference type="ARBA" id="ARBA00004141"/>
    </source>
</evidence>
<proteinExistence type="predicted"/>
<feature type="domain" description="Integral membrane bound transporter" evidence="7">
    <location>
        <begin position="49"/>
        <end position="162"/>
    </location>
</feature>
<evidence type="ECO:0000256" key="3">
    <source>
        <dbReference type="ARBA" id="ARBA00022989"/>
    </source>
</evidence>
<feature type="transmembrane region" description="Helical" evidence="6">
    <location>
        <begin position="147"/>
        <end position="167"/>
    </location>
</feature>
<keyword evidence="4 6" id="KW-0472">Membrane</keyword>
<sequence>MRLVLASWRPPARHIVQGVRVGTGVALPAALFFCLPSSVTADKALSDGLLWAAITVVVITLPVLGQAAAMWTQRTVGTLLGGLLACGLLAACRGPAYLSVMAPLLAGAGHCWGEHSSFSYAGKLFAITTLMVLLVPPSADILTVPLARVLGVLGGVLLSALVSTFLLPTTASCQALQHMHAALCQLAQLAGGVWHSYAASLEAAGALGPGAMQAPAATAAAAPLGGRAAAPSEQAAVEGMLDGVLVAFKQAAESQAAARKEVFMGRAAAGRLLLWLPAWPWADSQRQLAPPALVAAVIAAGRACVRLLWMLHASQAEGFAPEQLRSLQGVHGQQLLEQLPRLADAAFRHTAVQLDAALQRMSVRVGDARQLKQQQQQWQDGDATAVKSGAPPNSNEPAPAEAAAAAAVQALADGVAALIRGSRHNRAALYRELAALQAAAAGGSGSNPAGDASVGGAGATAQAAARVAAAAAAHVAHNVAPLGTPCSSWHDAGSGAGIDGLLRWHSLEFILERLAQHAAELQAAVAALAAALPS</sequence>
<comment type="caution">
    <text evidence="8">The sequence shown here is derived from an EMBL/GenBank/DDBJ whole genome shotgun (WGS) entry which is preliminary data.</text>
</comment>
<evidence type="ECO:0000259" key="7">
    <source>
        <dbReference type="Pfam" id="PF13515"/>
    </source>
</evidence>
<evidence type="ECO:0000256" key="4">
    <source>
        <dbReference type="ARBA" id="ARBA00023136"/>
    </source>
</evidence>
<comment type="subcellular location">
    <subcellularLocation>
        <location evidence="1">Membrane</location>
        <topology evidence="1">Multi-pass membrane protein</topology>
    </subcellularLocation>
</comment>
<dbReference type="AlphaFoldDB" id="A0AAD5E0U0"/>
<organism evidence="8 9">
    <name type="scientific">Chlorella ohadii</name>
    <dbReference type="NCBI Taxonomy" id="2649997"/>
    <lineage>
        <taxon>Eukaryota</taxon>
        <taxon>Viridiplantae</taxon>
        <taxon>Chlorophyta</taxon>
        <taxon>core chlorophytes</taxon>
        <taxon>Trebouxiophyceae</taxon>
        <taxon>Chlorellales</taxon>
        <taxon>Chlorellaceae</taxon>
        <taxon>Chlorella clade</taxon>
        <taxon>Chlorella</taxon>
    </lineage>
</organism>
<dbReference type="Pfam" id="PF13515">
    <property type="entry name" value="FUSC_2"/>
    <property type="match status" value="1"/>
</dbReference>
<keyword evidence="2 6" id="KW-0812">Transmembrane</keyword>
<evidence type="ECO:0000313" key="8">
    <source>
        <dbReference type="EMBL" id="KAI7846196.1"/>
    </source>
</evidence>
<dbReference type="Proteomes" id="UP001205105">
    <property type="component" value="Unassembled WGS sequence"/>
</dbReference>
<feature type="region of interest" description="Disordered" evidence="5">
    <location>
        <begin position="369"/>
        <end position="399"/>
    </location>
</feature>
<keyword evidence="9" id="KW-1185">Reference proteome</keyword>
<dbReference type="GO" id="GO:0016020">
    <property type="term" value="C:membrane"/>
    <property type="evidence" value="ECO:0007669"/>
    <property type="project" value="UniProtKB-SubCell"/>
</dbReference>
<evidence type="ECO:0000256" key="5">
    <source>
        <dbReference type="SAM" id="MobiDB-lite"/>
    </source>
</evidence>
<feature type="transmembrane region" description="Helical" evidence="6">
    <location>
        <begin position="118"/>
        <end position="135"/>
    </location>
</feature>
<gene>
    <name evidence="8" type="ORF">COHA_000266</name>
</gene>
<dbReference type="EMBL" id="JADXDR010000007">
    <property type="protein sequence ID" value="KAI7846196.1"/>
    <property type="molecule type" value="Genomic_DNA"/>
</dbReference>
<accession>A0AAD5E0U0</accession>
<feature type="transmembrane region" description="Helical" evidence="6">
    <location>
        <begin position="78"/>
        <end position="98"/>
    </location>
</feature>
<protein>
    <recommendedName>
        <fullName evidence="7">Integral membrane bound transporter domain-containing protein</fullName>
    </recommendedName>
</protein>